<feature type="region of interest" description="Disordered" evidence="1">
    <location>
        <begin position="133"/>
        <end position="170"/>
    </location>
</feature>
<evidence type="ECO:0000313" key="2">
    <source>
        <dbReference type="EMBL" id="KAJ6219540.1"/>
    </source>
</evidence>
<dbReference type="AlphaFoldDB" id="A0A9Q0M5G2"/>
<evidence type="ECO:0000256" key="1">
    <source>
        <dbReference type="SAM" id="MobiDB-lite"/>
    </source>
</evidence>
<dbReference type="PANTHER" id="PTHR11183">
    <property type="entry name" value="GLYCOGENIN SUBFAMILY MEMBER"/>
    <property type="match status" value="1"/>
</dbReference>
<protein>
    <submittedName>
        <fullName evidence="2">Uncharacterized protein</fullName>
    </submittedName>
</protein>
<proteinExistence type="predicted"/>
<reference evidence="2" key="1">
    <citation type="submission" date="2022-12" db="EMBL/GenBank/DDBJ databases">
        <title>Genome assemblies of Blomia tropicalis.</title>
        <authorList>
            <person name="Cui Y."/>
        </authorList>
    </citation>
    <scope>NUCLEOTIDE SEQUENCE</scope>
    <source>
        <tissue evidence="2">Adult mites</tissue>
    </source>
</reference>
<dbReference type="EMBL" id="JAPWDV010000002">
    <property type="protein sequence ID" value="KAJ6219540.1"/>
    <property type="molecule type" value="Genomic_DNA"/>
</dbReference>
<dbReference type="InterPro" id="IPR050587">
    <property type="entry name" value="GNT1/Glycosyltrans_8"/>
</dbReference>
<dbReference type="InterPro" id="IPR029044">
    <property type="entry name" value="Nucleotide-diphossugar_trans"/>
</dbReference>
<sequence length="629" mass="73383">MDYHFAVPIIPKATVKGLDAAVVASKPKKPNKSKKVSKKINVQHTESIDSESKCLPTKSLSDLCPSCSQIVHQYLAPLQDYINVILKVTENCDEHTIPTRTLSVPHFQNNFIDKSIDTEFDQTKIECHTTQSTYKNSNENPSISTEEINRTTFKNEESDKETTHSNEKNYKLQKYENEVPNVSQHLIPDFKDDNEHILQHSEHHENGVPKSDSINYINENSVYKNNDFLLNKSNQRKQNDSKTSIDYCGNENDEQQSIDNITNEVIVPKNESVVLLNDESLGIQQNKIHLWKELNWQYEKCIFLESFTMVVGEISNLFLETVELSASVDCQFPDNFNCSVFVFEPNWETYNELLKYGLYLKGINENGENGSNFDELDEMTLLNQFFASKWQKLSFIYNFVRNDLTYTQVPAYFKFGDNIRVVNFGDCVTQINHYSSNRGNEREKLNSPMQPWNYRFNLATVQLEDQPFEHAPVDNYSKFYLRCFIRRLWPHLSETITPFLLANQNGRVEWTILELLNFFGGDKSCFVQNPITLRRKKSWVTDSSFDFNRLNIDDESKVIETVKHSTNMPTNETKTNHSRKTDEDTDKVMMERGKQINEENRRQWEDGRIDWMGAYQSDKIIDRLMNSFR</sequence>
<dbReference type="Proteomes" id="UP001142055">
    <property type="component" value="Chromosome 2"/>
</dbReference>
<name>A0A9Q0M5G2_BLOTA</name>
<gene>
    <name evidence="2" type="ORF">RDWZM_005352</name>
</gene>
<comment type="caution">
    <text evidence="2">The sequence shown here is derived from an EMBL/GenBank/DDBJ whole genome shotgun (WGS) entry which is preliminary data.</text>
</comment>
<accession>A0A9Q0M5G2</accession>
<evidence type="ECO:0000313" key="3">
    <source>
        <dbReference type="Proteomes" id="UP001142055"/>
    </source>
</evidence>
<dbReference type="SUPFAM" id="SSF53448">
    <property type="entry name" value="Nucleotide-diphospho-sugar transferases"/>
    <property type="match status" value="1"/>
</dbReference>
<feature type="compositionally biased region" description="Basic and acidic residues" evidence="1">
    <location>
        <begin position="147"/>
        <end position="170"/>
    </location>
</feature>
<keyword evidence="3" id="KW-1185">Reference proteome</keyword>
<organism evidence="2 3">
    <name type="scientific">Blomia tropicalis</name>
    <name type="common">Mite</name>
    <dbReference type="NCBI Taxonomy" id="40697"/>
    <lineage>
        <taxon>Eukaryota</taxon>
        <taxon>Metazoa</taxon>
        <taxon>Ecdysozoa</taxon>
        <taxon>Arthropoda</taxon>
        <taxon>Chelicerata</taxon>
        <taxon>Arachnida</taxon>
        <taxon>Acari</taxon>
        <taxon>Acariformes</taxon>
        <taxon>Sarcoptiformes</taxon>
        <taxon>Astigmata</taxon>
        <taxon>Glycyphagoidea</taxon>
        <taxon>Echimyopodidae</taxon>
        <taxon>Blomia</taxon>
    </lineage>
</organism>
<feature type="compositionally biased region" description="Polar residues" evidence="1">
    <location>
        <begin position="133"/>
        <end position="146"/>
    </location>
</feature>
<dbReference type="Gene3D" id="3.90.550.10">
    <property type="entry name" value="Spore Coat Polysaccharide Biosynthesis Protein SpsA, Chain A"/>
    <property type="match status" value="1"/>
</dbReference>